<evidence type="ECO:0000313" key="1">
    <source>
        <dbReference type="EMBL" id="WWM71302.1"/>
    </source>
</evidence>
<reference evidence="1 2" key="1">
    <citation type="submission" date="2024-02" db="EMBL/GenBank/DDBJ databases">
        <title>Full genome sequence of Sphingomonas kaistensis.</title>
        <authorList>
            <person name="Poletto B.L."/>
            <person name="Silva G."/>
            <person name="Galante D."/>
            <person name="Campos K.R."/>
            <person name="Santos M.B.N."/>
            <person name="Sacchi C.T."/>
        </authorList>
    </citation>
    <scope>NUCLEOTIDE SEQUENCE [LARGE SCALE GENOMIC DNA]</scope>
    <source>
        <strain evidence="1 2">MA4R</strain>
    </source>
</reference>
<proteinExistence type="predicted"/>
<protein>
    <submittedName>
        <fullName evidence="1">Uncharacterized protein</fullName>
    </submittedName>
</protein>
<name>A0ABZ2G581_9SPHN</name>
<dbReference type="EMBL" id="CP145607">
    <property type="protein sequence ID" value="WWM71302.1"/>
    <property type="molecule type" value="Genomic_DNA"/>
</dbReference>
<dbReference type="RefSeq" id="WP_338504704.1">
    <property type="nucleotide sequence ID" value="NZ_CP145607.1"/>
</dbReference>
<dbReference type="Proteomes" id="UP001382935">
    <property type="component" value="Chromosome"/>
</dbReference>
<evidence type="ECO:0000313" key="2">
    <source>
        <dbReference type="Proteomes" id="UP001382935"/>
    </source>
</evidence>
<keyword evidence="2" id="KW-1185">Reference proteome</keyword>
<gene>
    <name evidence="1" type="ORF">V6R86_11635</name>
</gene>
<organism evidence="1 2">
    <name type="scientific">Sphingomonas kaistensis</name>
    <dbReference type="NCBI Taxonomy" id="298708"/>
    <lineage>
        <taxon>Bacteria</taxon>
        <taxon>Pseudomonadati</taxon>
        <taxon>Pseudomonadota</taxon>
        <taxon>Alphaproteobacteria</taxon>
        <taxon>Sphingomonadales</taxon>
        <taxon>Sphingomonadaceae</taxon>
        <taxon>Sphingomonas</taxon>
    </lineage>
</organism>
<sequence length="129" mass="14563">MLGHAFRRPQWVESGHRLHWLQCLQPPFCLFERGDEGVQVNCASVLLALVCEVVIVFRKKEKRDLELAYGLVAHDEADFALNLTFRNKPIPFGAEPTRSFICRSMPEVAIKLVPLMSAKGGKQTLGWSV</sequence>
<accession>A0ABZ2G581</accession>